<evidence type="ECO:0000256" key="5">
    <source>
        <dbReference type="SAM" id="MobiDB-lite"/>
    </source>
</evidence>
<organism evidence="9 19">
    <name type="scientific">Limulus polyphemus</name>
    <name type="common">Atlantic horseshoe crab</name>
    <dbReference type="NCBI Taxonomy" id="6850"/>
    <lineage>
        <taxon>Eukaryota</taxon>
        <taxon>Metazoa</taxon>
        <taxon>Ecdysozoa</taxon>
        <taxon>Arthropoda</taxon>
        <taxon>Chelicerata</taxon>
        <taxon>Merostomata</taxon>
        <taxon>Xiphosura</taxon>
        <taxon>Limulidae</taxon>
        <taxon>Limulus</taxon>
    </lineage>
</organism>
<feature type="compositionally biased region" description="Low complexity" evidence="5">
    <location>
        <begin position="1192"/>
        <end position="1214"/>
    </location>
</feature>
<feature type="region of interest" description="Disordered" evidence="5">
    <location>
        <begin position="657"/>
        <end position="699"/>
    </location>
</feature>
<protein>
    <submittedName>
        <fullName evidence="10 11">Uncharacterized protein LOC106461667 isoform X1</fullName>
    </submittedName>
</protein>
<keyword evidence="1 4" id="KW-0479">Metal-binding</keyword>
<dbReference type="RefSeq" id="XP_022244393.1">
    <property type="nucleotide sequence ID" value="XM_022388685.1"/>
</dbReference>
<feature type="region of interest" description="Disordered" evidence="5">
    <location>
        <begin position="752"/>
        <end position="856"/>
    </location>
</feature>
<dbReference type="SUPFAM" id="SSF57716">
    <property type="entry name" value="Glucocorticoid receptor-like (DNA-binding domain)"/>
    <property type="match status" value="1"/>
</dbReference>
<dbReference type="RefSeq" id="XP_022244383.1">
    <property type="nucleotide sequence ID" value="XM_022388675.1"/>
</dbReference>
<dbReference type="GeneID" id="106461667"/>
<feature type="region of interest" description="Disordered" evidence="5">
    <location>
        <begin position="417"/>
        <end position="437"/>
    </location>
</feature>
<feature type="region of interest" description="Disordered" evidence="5">
    <location>
        <begin position="1190"/>
        <end position="1264"/>
    </location>
</feature>
<dbReference type="InterPro" id="IPR022735">
    <property type="entry name" value="bMERB_dom"/>
</dbReference>
<evidence type="ECO:0000313" key="19">
    <source>
        <dbReference type="RefSeq" id="XP_022244393.1"/>
    </source>
</evidence>
<proteinExistence type="predicted"/>
<dbReference type="RefSeq" id="XP_022244384.1">
    <property type="nucleotide sequence ID" value="XM_022388676.1"/>
</dbReference>
<dbReference type="Proteomes" id="UP000694941">
    <property type="component" value="Unplaced"/>
</dbReference>
<dbReference type="Pfam" id="PF00307">
    <property type="entry name" value="CH"/>
    <property type="match status" value="1"/>
</dbReference>
<dbReference type="SMART" id="SM00132">
    <property type="entry name" value="LIM"/>
    <property type="match status" value="1"/>
</dbReference>
<feature type="compositionally biased region" description="Polar residues" evidence="5">
    <location>
        <begin position="752"/>
        <end position="775"/>
    </location>
</feature>
<evidence type="ECO:0000313" key="13">
    <source>
        <dbReference type="RefSeq" id="XP_022244386.1"/>
    </source>
</evidence>
<dbReference type="PROSITE" id="PS50023">
    <property type="entry name" value="LIM_DOMAIN_2"/>
    <property type="match status" value="1"/>
</dbReference>
<feature type="compositionally biased region" description="Polar residues" evidence="5">
    <location>
        <begin position="810"/>
        <end position="824"/>
    </location>
</feature>
<feature type="domain" description="Calponin-homology (CH)" evidence="6">
    <location>
        <begin position="4"/>
        <end position="110"/>
    </location>
</feature>
<feature type="compositionally biased region" description="Polar residues" evidence="5">
    <location>
        <begin position="831"/>
        <end position="856"/>
    </location>
</feature>
<feature type="domain" description="LIM zinc-binding" evidence="7">
    <location>
        <begin position="153"/>
        <end position="219"/>
    </location>
</feature>
<dbReference type="PANTHER" id="PTHR23167">
    <property type="entry name" value="CALPONIN HOMOLOGY DOMAIN-CONTAINING PROTEIN DDB_G0272472-RELATED"/>
    <property type="match status" value="1"/>
</dbReference>
<evidence type="ECO:0000313" key="12">
    <source>
        <dbReference type="RefSeq" id="XP_022244385.1"/>
    </source>
</evidence>
<evidence type="ECO:0000259" key="8">
    <source>
        <dbReference type="PROSITE" id="PS51848"/>
    </source>
</evidence>
<evidence type="ECO:0000256" key="1">
    <source>
        <dbReference type="ARBA" id="ARBA00022723"/>
    </source>
</evidence>
<dbReference type="PROSITE" id="PS51848">
    <property type="entry name" value="BMERB"/>
    <property type="match status" value="1"/>
</dbReference>
<dbReference type="Gene3D" id="1.10.418.10">
    <property type="entry name" value="Calponin-like domain"/>
    <property type="match status" value="1"/>
</dbReference>
<dbReference type="RefSeq" id="XP_022244392.1">
    <property type="nucleotide sequence ID" value="XM_022388684.1"/>
</dbReference>
<reference evidence="10 11" key="1">
    <citation type="submission" date="2025-05" db="UniProtKB">
        <authorList>
            <consortium name="RefSeq"/>
        </authorList>
    </citation>
    <scope>IDENTIFICATION</scope>
    <source>
        <tissue evidence="10 11">Muscle</tissue>
    </source>
</reference>
<dbReference type="RefSeq" id="XP_022244389.1">
    <property type="nucleotide sequence ID" value="XM_022388681.1"/>
</dbReference>
<dbReference type="InterPro" id="IPR001781">
    <property type="entry name" value="Znf_LIM"/>
</dbReference>
<keyword evidence="2 4" id="KW-0862">Zinc</keyword>
<evidence type="ECO:0000313" key="17">
    <source>
        <dbReference type="RefSeq" id="XP_022244391.1"/>
    </source>
</evidence>
<dbReference type="Pfam" id="PF00412">
    <property type="entry name" value="LIM"/>
    <property type="match status" value="1"/>
</dbReference>
<feature type="compositionally biased region" description="Basic and acidic residues" evidence="5">
    <location>
        <begin position="1232"/>
        <end position="1242"/>
    </location>
</feature>
<feature type="compositionally biased region" description="Low complexity" evidence="5">
    <location>
        <begin position="519"/>
        <end position="530"/>
    </location>
</feature>
<sequence>MEQKTGLRGLQAWCRMLTQGYRDVDIKDLSSSFRDGLAFCALIHRFRPDLIDYESLSKENILHNNTLAFGVAEKQLGIPALLDAEDMVMYKQPDKLSIATYLSQFYQYFERGQHGVKSEKPVVKRPLSERNTEISPFGPPAKLAAGVITRKSEVCQVCQQKVFILERLLVDGKVYHRTCFKCAKCGVLLKPGAYVEGDSVGTYECVVCPKEEISRQTYSESKAYRKQVSLSPAEKLIPMKSEPEKLKISTTSATARRQFFTSSLKDVEEKDNQESSTGTRGIAKDSYMSKFLFGEGNELSPYHKENTVHSILSTTVNNCVTMKTPKDNEPKLSPAACRISTSAVAPDRTTGGDVKIQKKDVSFVCRENQAGNVETFNAATSLNESSSKQMKIYNIDPIKPPSASKLAEFKNGKGLRSQETNNVTSAGTNGNEATSKTKSLQNENYVKKIKKYTCKKGVGGECLQESLEIASIPEVQTKRNKDISGAASYETPIPKKWSPSSRKTELPDISTPTYELSKKSSSSSTCSSSPSTFASQLRLKLKPVQKNESYCINRSEIVGTLDVKDSDKFNVVKRPVSSQFDSHGLYVSVTSNIDSQNTTWKQYPKELTVSELHVPFTELRKSEEKTTSRVAEAIKQISSRGGTDTSYNIGAEKHKTFKKTDTATSPSSKEDIAKTQTSSQEHIGTSPLSKVGTRKTQTSSSEYIGKIPLSKVDTGKTQTSGNEYIGTSPLSKVGTGKIQTSNSGYIGTSTLSKVGTGTSHLSKVSTGKTQTSSREYTGASPLSKVDTGKAQTSSREYTGTSPLSKVDTGKAQTSSREYTGTSPLSKVDTGKAQTSSREYTGTSPLSKVGTGKTQTSSREYIGKMPLSKVDTARKQISNGIVTQIAPSNKHWMAEKQSLRGLDETKQLISCKLKTTKGKNSDGFLEDVVKENIANVSECYSKVQWCSRSIDNVTEDSSTEFEVCPNISGISSSHLKSSERRMKKPSKLLSVFTNPENYHQHLNQFGDDNDGTCNVESPDCEDYPGYLNTFEYFKEKNSNSLKNIPATKKKVYPTDYDPSFIPFKNEREEVEGSVVIWKDEKNQHSSTEREKKLSGTGSPKVITVVQRKENPSNPLTLTTSVETKGYDTIHFTSFSQTLKHSPVISGTGELEQSTSSSKVSVNKYATQSPVINHIQQSTPFPKSKHINSKIEFSSSSLKKQSDSSSSSSPQTSVRSEGANQPKIKESSVPNKSQEGENTRETKTSTESNTFGYWKKKKHPAPPVPIPQRREVRKIPMEEIQTEMKDIDHQQDKLENIGREIEMKIRNHKSAAQTQHRNEDLPGFPSFWGVKFESESALEEELILELFELVNLKNALFRRQAELVYLMRSQKLEEEQVELEFQIRCLMNKSITSKSEDDQKHEEELLQKLLHVVEQRNEIVECIEINRQIEIQEDQSIQEKLQQKKIPIPRCSVSLLYVETIDDSVRSSPSAFASGSSLHDEEQIPPSFLLATFINQMILTKKIKQRKIIN</sequence>
<accession>A0ABM1SL87</accession>
<evidence type="ECO:0000313" key="9">
    <source>
        <dbReference type="Proteomes" id="UP000694941"/>
    </source>
</evidence>
<evidence type="ECO:0000256" key="3">
    <source>
        <dbReference type="ARBA" id="ARBA00023038"/>
    </source>
</evidence>
<feature type="domain" description="BMERB" evidence="8">
    <location>
        <begin position="1265"/>
        <end position="1437"/>
    </location>
</feature>
<dbReference type="RefSeq" id="XP_022244391.1">
    <property type="nucleotide sequence ID" value="XM_022388683.1"/>
</dbReference>
<dbReference type="SMART" id="SM00033">
    <property type="entry name" value="CH"/>
    <property type="match status" value="1"/>
</dbReference>
<evidence type="ECO:0000256" key="4">
    <source>
        <dbReference type="PROSITE-ProRule" id="PRU00125"/>
    </source>
</evidence>
<feature type="compositionally biased region" description="Polar residues" evidence="5">
    <location>
        <begin position="789"/>
        <end position="803"/>
    </location>
</feature>
<dbReference type="PROSITE" id="PS00478">
    <property type="entry name" value="LIM_DOMAIN_1"/>
    <property type="match status" value="1"/>
</dbReference>
<dbReference type="RefSeq" id="XP_022244390.1">
    <property type="nucleotide sequence ID" value="XM_022388682.1"/>
</dbReference>
<evidence type="ECO:0000313" key="18">
    <source>
        <dbReference type="RefSeq" id="XP_022244392.1"/>
    </source>
</evidence>
<evidence type="ECO:0000256" key="2">
    <source>
        <dbReference type="ARBA" id="ARBA00022833"/>
    </source>
</evidence>
<evidence type="ECO:0000313" key="10">
    <source>
        <dbReference type="RefSeq" id="XP_022244383.1"/>
    </source>
</evidence>
<dbReference type="RefSeq" id="XP_022244385.1">
    <property type="nucleotide sequence ID" value="XM_022388677.1"/>
</dbReference>
<dbReference type="PROSITE" id="PS50021">
    <property type="entry name" value="CH"/>
    <property type="match status" value="1"/>
</dbReference>
<evidence type="ECO:0000259" key="7">
    <source>
        <dbReference type="PROSITE" id="PS50023"/>
    </source>
</evidence>
<dbReference type="Gene3D" id="2.10.110.10">
    <property type="entry name" value="Cysteine Rich Protein"/>
    <property type="match status" value="1"/>
</dbReference>
<dbReference type="SUPFAM" id="SSF47576">
    <property type="entry name" value="Calponin-homology domain, CH-domain"/>
    <property type="match status" value="1"/>
</dbReference>
<dbReference type="RefSeq" id="XP_022244386.1">
    <property type="nucleotide sequence ID" value="XM_022388678.1"/>
</dbReference>
<evidence type="ECO:0000313" key="16">
    <source>
        <dbReference type="RefSeq" id="XP_022244390.1"/>
    </source>
</evidence>
<gene>
    <name evidence="10 11 12 13 14 15 16 17 18 19" type="primary">LOC106461667</name>
</gene>
<dbReference type="SMART" id="SM01203">
    <property type="entry name" value="DUF3585"/>
    <property type="match status" value="1"/>
</dbReference>
<dbReference type="InterPro" id="IPR001715">
    <property type="entry name" value="CH_dom"/>
</dbReference>
<feature type="compositionally biased region" description="Polar residues" evidence="5">
    <location>
        <begin position="674"/>
        <end position="699"/>
    </location>
</feature>
<evidence type="ECO:0000313" key="14">
    <source>
        <dbReference type="RefSeq" id="XP_022244388.1"/>
    </source>
</evidence>
<dbReference type="InterPro" id="IPR036872">
    <property type="entry name" value="CH_dom_sf"/>
</dbReference>
<keyword evidence="3 4" id="KW-0440">LIM domain</keyword>
<keyword evidence="9" id="KW-1185">Reference proteome</keyword>
<evidence type="ECO:0000313" key="11">
    <source>
        <dbReference type="RefSeq" id="XP_022244384.1"/>
    </source>
</evidence>
<feature type="region of interest" description="Disordered" evidence="5">
    <location>
        <begin position="478"/>
        <end position="530"/>
    </location>
</feature>
<name>A0ABM1SL87_LIMPO</name>
<evidence type="ECO:0000259" key="6">
    <source>
        <dbReference type="PROSITE" id="PS50021"/>
    </source>
</evidence>
<evidence type="ECO:0000313" key="15">
    <source>
        <dbReference type="RefSeq" id="XP_022244389.1"/>
    </source>
</evidence>
<dbReference type="RefSeq" id="XP_022244388.1">
    <property type="nucleotide sequence ID" value="XM_022388680.1"/>
</dbReference>
<dbReference type="PANTHER" id="PTHR23167:SF46">
    <property type="entry name" value="EPS15 HOMOLOGY DOMAIN CONTAINING PROTEIN-BINDING PROTEIN 1, ISOFORM F"/>
    <property type="match status" value="1"/>
</dbReference>
<dbReference type="InterPro" id="IPR050540">
    <property type="entry name" value="F-actin_Monoox_Mical"/>
</dbReference>
<dbReference type="Pfam" id="PF12130">
    <property type="entry name" value="bMERB_dom"/>
    <property type="match status" value="1"/>
</dbReference>